<dbReference type="Proteomes" id="UP001499933">
    <property type="component" value="Unassembled WGS sequence"/>
</dbReference>
<name>A0ABP5CWD9_9MICO</name>
<evidence type="ECO:0000259" key="1">
    <source>
        <dbReference type="Pfam" id="PF12802"/>
    </source>
</evidence>
<keyword evidence="3" id="KW-1185">Reference proteome</keyword>
<dbReference type="InterPro" id="IPR036388">
    <property type="entry name" value="WH-like_DNA-bd_sf"/>
</dbReference>
<proteinExistence type="predicted"/>
<reference evidence="3" key="1">
    <citation type="journal article" date="2019" name="Int. J. Syst. Evol. Microbiol.">
        <title>The Global Catalogue of Microorganisms (GCM) 10K type strain sequencing project: providing services to taxonomists for standard genome sequencing and annotation.</title>
        <authorList>
            <consortium name="The Broad Institute Genomics Platform"/>
            <consortium name="The Broad Institute Genome Sequencing Center for Infectious Disease"/>
            <person name="Wu L."/>
            <person name="Ma J."/>
        </authorList>
    </citation>
    <scope>NUCLEOTIDE SEQUENCE [LARGE SCALE GENOMIC DNA]</scope>
    <source>
        <strain evidence="3">JCM 14901</strain>
    </source>
</reference>
<dbReference type="InterPro" id="IPR000835">
    <property type="entry name" value="HTH_MarR-typ"/>
</dbReference>
<gene>
    <name evidence="2" type="ORF">GCM10009776_35270</name>
</gene>
<dbReference type="EMBL" id="BAAAOG010000011">
    <property type="protein sequence ID" value="GAA1969125.1"/>
    <property type="molecule type" value="Genomic_DNA"/>
</dbReference>
<dbReference type="SUPFAM" id="SSF46785">
    <property type="entry name" value="Winged helix' DNA-binding domain"/>
    <property type="match status" value="1"/>
</dbReference>
<organism evidence="2 3">
    <name type="scientific">Microbacterium deminutum</name>
    <dbReference type="NCBI Taxonomy" id="344164"/>
    <lineage>
        <taxon>Bacteria</taxon>
        <taxon>Bacillati</taxon>
        <taxon>Actinomycetota</taxon>
        <taxon>Actinomycetes</taxon>
        <taxon>Micrococcales</taxon>
        <taxon>Microbacteriaceae</taxon>
        <taxon>Microbacterium</taxon>
    </lineage>
</organism>
<evidence type="ECO:0000313" key="3">
    <source>
        <dbReference type="Proteomes" id="UP001499933"/>
    </source>
</evidence>
<dbReference type="InterPro" id="IPR011991">
    <property type="entry name" value="ArsR-like_HTH"/>
</dbReference>
<dbReference type="Pfam" id="PF12802">
    <property type="entry name" value="MarR_2"/>
    <property type="match status" value="1"/>
</dbReference>
<dbReference type="Gene3D" id="1.10.10.10">
    <property type="entry name" value="Winged helix-like DNA-binding domain superfamily/Winged helix DNA-binding domain"/>
    <property type="match status" value="1"/>
</dbReference>
<dbReference type="CDD" id="cd00090">
    <property type="entry name" value="HTH_ARSR"/>
    <property type="match status" value="1"/>
</dbReference>
<protein>
    <recommendedName>
        <fullName evidence="1">HTH marR-type domain-containing protein</fullName>
    </recommendedName>
</protein>
<comment type="caution">
    <text evidence="2">The sequence shown here is derived from an EMBL/GenBank/DDBJ whole genome shotgun (WGS) entry which is preliminary data.</text>
</comment>
<dbReference type="InterPro" id="IPR036390">
    <property type="entry name" value="WH_DNA-bd_sf"/>
</dbReference>
<sequence length="111" mass="12407">MGQTEIVPRYTRPANSEYAEDPIKAFGNMMQATIIGYLRKNPAQTRAEIADALEIPKMTVSNGLEKLLDVGLIIADPPRDVAIRGQRVRYTVDDAQVTEMVMRLNQVLGEF</sequence>
<evidence type="ECO:0000313" key="2">
    <source>
        <dbReference type="EMBL" id="GAA1969125.1"/>
    </source>
</evidence>
<accession>A0ABP5CWD9</accession>
<feature type="domain" description="HTH marR-type" evidence="1">
    <location>
        <begin position="30"/>
        <end position="77"/>
    </location>
</feature>